<dbReference type="InterPro" id="IPR008969">
    <property type="entry name" value="CarboxyPept-like_regulatory"/>
</dbReference>
<dbReference type="SUPFAM" id="SSF49464">
    <property type="entry name" value="Carboxypeptidase regulatory domain-like"/>
    <property type="match status" value="1"/>
</dbReference>
<keyword evidence="1" id="KW-0732">Signal</keyword>
<dbReference type="RefSeq" id="WP_188491641.1">
    <property type="nucleotide sequence ID" value="NZ_BMGA01000001.1"/>
</dbReference>
<dbReference type="EMBL" id="BMGA01000001">
    <property type="protein sequence ID" value="GGA65138.1"/>
    <property type="molecule type" value="Genomic_DNA"/>
</dbReference>
<keyword evidence="3" id="KW-1185">Reference proteome</keyword>
<evidence type="ECO:0000256" key="1">
    <source>
        <dbReference type="SAM" id="SignalP"/>
    </source>
</evidence>
<organism evidence="2 3">
    <name type="scientific">Flavobacterium palustre</name>
    <dbReference type="NCBI Taxonomy" id="1476463"/>
    <lineage>
        <taxon>Bacteria</taxon>
        <taxon>Pseudomonadati</taxon>
        <taxon>Bacteroidota</taxon>
        <taxon>Flavobacteriia</taxon>
        <taxon>Flavobacteriales</taxon>
        <taxon>Flavobacteriaceae</taxon>
        <taxon>Flavobacterium</taxon>
    </lineage>
</organism>
<comment type="caution">
    <text evidence="2">The sequence shown here is derived from an EMBL/GenBank/DDBJ whole genome shotgun (WGS) entry which is preliminary data.</text>
</comment>
<proteinExistence type="predicted"/>
<reference evidence="3" key="1">
    <citation type="journal article" date="2019" name="Int. J. Syst. Evol. Microbiol.">
        <title>The Global Catalogue of Microorganisms (GCM) 10K type strain sequencing project: providing services to taxonomists for standard genome sequencing and annotation.</title>
        <authorList>
            <consortium name="The Broad Institute Genomics Platform"/>
            <consortium name="The Broad Institute Genome Sequencing Center for Infectious Disease"/>
            <person name="Wu L."/>
            <person name="Ma J."/>
        </authorList>
    </citation>
    <scope>NUCLEOTIDE SEQUENCE [LARGE SCALE GENOMIC DNA]</scope>
    <source>
        <strain evidence="3">CGMCC 1.12811</strain>
    </source>
</reference>
<accession>A0ABQ1HA41</accession>
<gene>
    <name evidence="2" type="ORF">GCM10008015_02440</name>
</gene>
<evidence type="ECO:0008006" key="4">
    <source>
        <dbReference type="Google" id="ProtNLM"/>
    </source>
</evidence>
<evidence type="ECO:0000313" key="3">
    <source>
        <dbReference type="Proteomes" id="UP000658793"/>
    </source>
</evidence>
<name>A0ABQ1HA41_9FLAO</name>
<protein>
    <recommendedName>
        <fullName evidence="4">CarboxypepD_reg-like domain-containing protein</fullName>
    </recommendedName>
</protein>
<feature type="signal peptide" evidence="1">
    <location>
        <begin position="1"/>
        <end position="19"/>
    </location>
</feature>
<feature type="chain" id="PRO_5047163335" description="CarboxypepD_reg-like domain-containing protein" evidence="1">
    <location>
        <begin position="20"/>
        <end position="247"/>
    </location>
</feature>
<sequence>MKVKLLGFFLFITSPFIFSQTIKGKIVCNSHVIPKVDVVNTNSKTHSISDANGYFSIVAKMNDTLVFITKNYELKKIIINTFILNNKDLSIELILKAEELKEVVITKTPSIKLSKDKKWEQGKLDKYALEKAVNTPKVIGVNMGTIENGIDFIRMGKDLFKMLKLKKEPAKKENSIVPFKEIVATNFDQKFYTENLKLKKEEIETFLTFCDFDPESKKMLSKNSNDLELMDFLYKKSVEFKKINAPE</sequence>
<dbReference type="Proteomes" id="UP000658793">
    <property type="component" value="Unassembled WGS sequence"/>
</dbReference>
<evidence type="ECO:0000313" key="2">
    <source>
        <dbReference type="EMBL" id="GGA65138.1"/>
    </source>
</evidence>